<dbReference type="PROSITE" id="PS51318">
    <property type="entry name" value="TAT"/>
    <property type="match status" value="1"/>
</dbReference>
<dbReference type="InterPro" id="IPR000421">
    <property type="entry name" value="FA58C"/>
</dbReference>
<organism evidence="3 4">
    <name type="scientific">Nakamurella aerolata</name>
    <dbReference type="NCBI Taxonomy" id="1656892"/>
    <lineage>
        <taxon>Bacteria</taxon>
        <taxon>Bacillati</taxon>
        <taxon>Actinomycetota</taxon>
        <taxon>Actinomycetes</taxon>
        <taxon>Nakamurellales</taxon>
        <taxon>Nakamurellaceae</taxon>
        <taxon>Nakamurella</taxon>
    </lineage>
</organism>
<dbReference type="GO" id="GO:0005975">
    <property type="term" value="P:carbohydrate metabolic process"/>
    <property type="evidence" value="ECO:0007669"/>
    <property type="project" value="InterPro"/>
</dbReference>
<dbReference type="PROSITE" id="PS50022">
    <property type="entry name" value="FA58C_3"/>
    <property type="match status" value="1"/>
</dbReference>
<dbReference type="Pfam" id="PF21307">
    <property type="entry name" value="Glyco_hydro_95_C"/>
    <property type="match status" value="1"/>
</dbReference>
<keyword evidence="4" id="KW-1185">Reference proteome</keyword>
<dbReference type="AlphaFoldDB" id="A0A849A9B6"/>
<dbReference type="SUPFAM" id="SSF48208">
    <property type="entry name" value="Six-hairpin glycosidases"/>
    <property type="match status" value="1"/>
</dbReference>
<evidence type="ECO:0000256" key="1">
    <source>
        <dbReference type="SAM" id="MobiDB-lite"/>
    </source>
</evidence>
<dbReference type="InterPro" id="IPR049053">
    <property type="entry name" value="AFCA-like_C"/>
</dbReference>
<dbReference type="InterPro" id="IPR008979">
    <property type="entry name" value="Galactose-bd-like_sf"/>
</dbReference>
<dbReference type="Gene3D" id="2.60.120.260">
    <property type="entry name" value="Galactose-binding domain-like"/>
    <property type="match status" value="2"/>
</dbReference>
<reference evidence="3 4" key="1">
    <citation type="submission" date="2020-05" db="EMBL/GenBank/DDBJ databases">
        <title>Nakamurella sp. DB0629 isolated from air conditioner.</title>
        <authorList>
            <person name="Kim D.H."/>
            <person name="Kim D.-U."/>
        </authorList>
    </citation>
    <scope>NUCLEOTIDE SEQUENCE [LARGE SCALE GENOMIC DNA]</scope>
    <source>
        <strain evidence="3 4">DB0629</strain>
    </source>
</reference>
<dbReference type="Pfam" id="PF14498">
    <property type="entry name" value="Glyco_hyd_65N_2"/>
    <property type="match status" value="2"/>
</dbReference>
<dbReference type="Pfam" id="PF00754">
    <property type="entry name" value="F5_F8_type_C"/>
    <property type="match status" value="1"/>
</dbReference>
<dbReference type="PANTHER" id="PTHR31084:SF0">
    <property type="entry name" value="ALPHA-L-FUCOSIDASE 2"/>
    <property type="match status" value="1"/>
</dbReference>
<feature type="region of interest" description="Disordered" evidence="1">
    <location>
        <begin position="1"/>
        <end position="40"/>
    </location>
</feature>
<dbReference type="RefSeq" id="WP_171199324.1">
    <property type="nucleotide sequence ID" value="NZ_JABEND010000003.1"/>
</dbReference>
<evidence type="ECO:0000259" key="2">
    <source>
        <dbReference type="PROSITE" id="PS50022"/>
    </source>
</evidence>
<gene>
    <name evidence="3" type="ORF">HKD39_08075</name>
</gene>
<dbReference type="Proteomes" id="UP000562984">
    <property type="component" value="Unassembled WGS sequence"/>
</dbReference>
<dbReference type="InterPro" id="IPR012341">
    <property type="entry name" value="6hp_glycosidase-like_sf"/>
</dbReference>
<feature type="domain" description="F5/8 type C" evidence="2">
    <location>
        <begin position="163"/>
        <end position="311"/>
    </location>
</feature>
<dbReference type="InterPro" id="IPR006311">
    <property type="entry name" value="TAT_signal"/>
</dbReference>
<evidence type="ECO:0000313" key="4">
    <source>
        <dbReference type="Proteomes" id="UP000562984"/>
    </source>
</evidence>
<evidence type="ECO:0000313" key="3">
    <source>
        <dbReference type="EMBL" id="NNG35671.1"/>
    </source>
</evidence>
<dbReference type="Pfam" id="PF22124">
    <property type="entry name" value="Glyco_hydro_95_cat"/>
    <property type="match status" value="1"/>
</dbReference>
<dbReference type="EMBL" id="JABEND010000003">
    <property type="protein sequence ID" value="NNG35671.1"/>
    <property type="molecule type" value="Genomic_DNA"/>
</dbReference>
<sequence length="1096" mass="117008">MTHNDVAPFRSASHPEAHADSHSGPAGQGTPAAPAGRTPTRRSLLKAGGLLALAPIAAGLARPGEAAASVISRLAAAPAFTWPTFAPDALSFATPATNWESQALPVGNGRLGGVLFGGTDVDRMQFNEISLWGGVNNYDNALAGKDDSAYDTSITGFGSYLNFGELQIDFGTGAEPQLSAPGGPYQTSSSETVAQSADGKSNTKWCIVSPPAKVQWQLHLLTARTVTGYTLTSANDVPDRDPAQWILEGSTDGQSWQQIDRQQLAAPFESRLQAKHFTVASPGEYRHYRFTFTPRAGISHFQVAEIALDGISMGAAPTIYVSSPSGDGAGMRGRAAGIDKSVDAADNTAWRVQDPGRNKPDIVWQAISSAAATLTGYRITSAAVNGRVDPASWTVSGSANGRDWTVLDRRSGERFTAAGQTREFSISGAGSYRYFRIAFARATAAGKLDVGNIALLATNLTNAAAVVDYSRSLDIAGAVHGTRYLKDGVKHARQAFASMTDDVLVLRYTADTAAALSATVRLTSGQPGITTVSAADGSLRFAGTMANELSLACTVKVIPTGGTLQADGGTVSFAGCDAVTVILDARTDYQLSAAAGWRGKAPAPQADQAVAAAAGKSVAALLAAHQDDFAARTGRVAIDLGSSQDEVLALPTDQRLARYAGGAADPSLELAVLNFSRYLLISSSRPGYLPANLQGLWNNSNTPPWASDYHTNINLQMNYWGAEPTDLGDAHTALATFIREVAVPSRVATRNAFGDVRGWTARTSQSIFGGNSWEWNVVSSAWYCQHLWEHYAFTQDRGYLADHAYPLIKEICEFWQDRLKELPDGTLVSPNGWSPEHGPVEDGVMYDQQIIWDLFQNYLDAADVLGADPDFRATVADLQKRLAPNKIGRWGQLQEWQTDRDDPNNIHRHTSHLFAVYPGRQITPSTTPEFAAAAMVSLKARCGEKDGVPFTAATVSGDSRRSWTWPWRAALFARLGDGERAGIMVQGLLTFNMLSNMYATHPPFQIDGNLGISGAIAEMLLQSHDGAISLLPALPPRWAPSGSFRGLRARGGYRVDCRWENGVVTDYRIVADRTASTAPVTVRVNGKTAAVTPTRG</sequence>
<proteinExistence type="predicted"/>
<dbReference type="Gene3D" id="2.70.98.50">
    <property type="entry name" value="putative glycoside hydrolase family protein from bacillus halodurans"/>
    <property type="match status" value="1"/>
</dbReference>
<protein>
    <submittedName>
        <fullName evidence="3">Glycosyl hydrolase</fullName>
    </submittedName>
</protein>
<dbReference type="PANTHER" id="PTHR31084">
    <property type="entry name" value="ALPHA-L-FUCOSIDASE 2"/>
    <property type="match status" value="1"/>
</dbReference>
<accession>A0A849A9B6</accession>
<feature type="compositionally biased region" description="Low complexity" evidence="1">
    <location>
        <begin position="24"/>
        <end position="38"/>
    </location>
</feature>
<dbReference type="InterPro" id="IPR027414">
    <property type="entry name" value="GH95_N_dom"/>
</dbReference>
<dbReference type="SUPFAM" id="SSF49785">
    <property type="entry name" value="Galactose-binding domain-like"/>
    <property type="match status" value="1"/>
</dbReference>
<keyword evidence="3" id="KW-0378">Hydrolase</keyword>
<comment type="caution">
    <text evidence="3">The sequence shown here is derived from an EMBL/GenBank/DDBJ whole genome shotgun (WGS) entry which is preliminary data.</text>
</comment>
<dbReference type="InterPro" id="IPR008928">
    <property type="entry name" value="6-hairpin_glycosidase_sf"/>
</dbReference>
<dbReference type="Gene3D" id="1.50.10.10">
    <property type="match status" value="1"/>
</dbReference>
<name>A0A849A9B6_9ACTN</name>
<dbReference type="GO" id="GO:0004560">
    <property type="term" value="F:alpha-L-fucosidase activity"/>
    <property type="evidence" value="ECO:0007669"/>
    <property type="project" value="TreeGrafter"/>
</dbReference>
<dbReference type="InterPro" id="IPR054363">
    <property type="entry name" value="GH95_cat"/>
</dbReference>